<keyword evidence="8" id="KW-1185">Reference proteome</keyword>
<dbReference type="OMA" id="LCTHTIA"/>
<keyword evidence="2 4" id="KW-0863">Zinc-finger</keyword>
<keyword evidence="1" id="KW-0479">Metal-binding</keyword>
<proteinExistence type="predicted"/>
<evidence type="ECO:0000256" key="3">
    <source>
        <dbReference type="ARBA" id="ARBA00022833"/>
    </source>
</evidence>
<accession>W1P553</accession>
<organism evidence="7 8">
    <name type="scientific">Amborella trichopoda</name>
    <dbReference type="NCBI Taxonomy" id="13333"/>
    <lineage>
        <taxon>Eukaryota</taxon>
        <taxon>Viridiplantae</taxon>
        <taxon>Streptophyta</taxon>
        <taxon>Embryophyta</taxon>
        <taxon>Tracheophyta</taxon>
        <taxon>Spermatophyta</taxon>
        <taxon>Magnoliopsida</taxon>
        <taxon>Amborellales</taxon>
        <taxon>Amborellaceae</taxon>
        <taxon>Amborella</taxon>
    </lineage>
</organism>
<evidence type="ECO:0000256" key="2">
    <source>
        <dbReference type="ARBA" id="ARBA00022771"/>
    </source>
</evidence>
<evidence type="ECO:0000256" key="4">
    <source>
        <dbReference type="PROSITE-ProRule" id="PRU00325"/>
    </source>
</evidence>
<evidence type="ECO:0000259" key="6">
    <source>
        <dbReference type="PROSITE" id="PS50966"/>
    </source>
</evidence>
<keyword evidence="3" id="KW-0862">Zinc</keyword>
<dbReference type="PANTHER" id="PTHR31973">
    <property type="entry name" value="POLYPROTEIN, PUTATIVE-RELATED"/>
    <property type="match status" value="1"/>
</dbReference>
<dbReference type="AlphaFoldDB" id="W1P553"/>
<dbReference type="Pfam" id="PF04434">
    <property type="entry name" value="SWIM"/>
    <property type="match status" value="1"/>
</dbReference>
<name>W1P553_AMBTC</name>
<dbReference type="Gramene" id="ERN05032">
    <property type="protein sequence ID" value="ERN05032"/>
    <property type="gene ID" value="AMTR_s00053p00054600"/>
</dbReference>
<feature type="region of interest" description="Disordered" evidence="5">
    <location>
        <begin position="102"/>
        <end position="122"/>
    </location>
</feature>
<dbReference type="PANTHER" id="PTHR31973:SF187">
    <property type="entry name" value="MUTATOR TRANSPOSASE MUDRA PROTEIN"/>
    <property type="match status" value="1"/>
</dbReference>
<dbReference type="GO" id="GO:0008270">
    <property type="term" value="F:zinc ion binding"/>
    <property type="evidence" value="ECO:0007669"/>
    <property type="project" value="UniProtKB-KW"/>
</dbReference>
<dbReference type="InterPro" id="IPR006564">
    <property type="entry name" value="Znf_PMZ"/>
</dbReference>
<dbReference type="SMART" id="SM00575">
    <property type="entry name" value="ZnF_PMZ"/>
    <property type="match status" value="1"/>
</dbReference>
<dbReference type="HOGENOM" id="CLU_055196_3_1_1"/>
<reference evidence="8" key="1">
    <citation type="journal article" date="2013" name="Science">
        <title>The Amborella genome and the evolution of flowering plants.</title>
        <authorList>
            <consortium name="Amborella Genome Project"/>
        </authorList>
    </citation>
    <scope>NUCLEOTIDE SEQUENCE [LARGE SCALE GENOMIC DNA]</scope>
</reference>
<evidence type="ECO:0000313" key="8">
    <source>
        <dbReference type="Proteomes" id="UP000017836"/>
    </source>
</evidence>
<gene>
    <name evidence="7" type="ORF">AMTR_s00053p00054600</name>
</gene>
<feature type="domain" description="SWIM-type" evidence="6">
    <location>
        <begin position="26"/>
        <end position="58"/>
    </location>
</feature>
<dbReference type="InterPro" id="IPR007527">
    <property type="entry name" value="Znf_SWIM"/>
</dbReference>
<sequence>MKVRFLHTVISAIDTQLEIHYLGKKYDVDLTHWRCSCRKWQLSGILCTHTIAAINHMHLDSTAYCLKYFTVETFKRAFQTPFGPIPYDIELTDIFNRTVLPPRTTRVPGRSKKQRKRSEIEQPITRPMKWKRYDAVGHNKRTYREPME</sequence>
<dbReference type="Proteomes" id="UP000017836">
    <property type="component" value="Unassembled WGS sequence"/>
</dbReference>
<evidence type="ECO:0000256" key="5">
    <source>
        <dbReference type="SAM" id="MobiDB-lite"/>
    </source>
</evidence>
<evidence type="ECO:0000256" key="1">
    <source>
        <dbReference type="ARBA" id="ARBA00022723"/>
    </source>
</evidence>
<protein>
    <recommendedName>
        <fullName evidence="6">SWIM-type domain-containing protein</fullName>
    </recommendedName>
</protein>
<dbReference type="PROSITE" id="PS50966">
    <property type="entry name" value="ZF_SWIM"/>
    <property type="match status" value="1"/>
</dbReference>
<evidence type="ECO:0000313" key="7">
    <source>
        <dbReference type="EMBL" id="ERN05032.1"/>
    </source>
</evidence>
<dbReference type="EMBL" id="KI394012">
    <property type="protein sequence ID" value="ERN05032.1"/>
    <property type="molecule type" value="Genomic_DNA"/>
</dbReference>